<sequence length="288" mass="31479">MMDRGYRITAELSLAHMQLERLVQDGSGPFERVHRLDRPSLVYLNATGGGNALGCFGEPRSHRSFSPFGSAVVVPAHMALHVRSPGFAVREMTIVRFEESPFEDLTGVDASANEVELAACADVRATGVIAALERLSAEFARPAIAHETIVAGLGMLVLGELARHFEASRNRASGRGGTLAAWQVRRIEERLVAQDSPPPDIEELAALCGIGRRHLMRAYKATTGTTVMARVQQTLFDRAVHMLDAENRSVKVVAGALGYDSQGSFATAFRRRFGQTPSDWRAQRRAMH</sequence>
<dbReference type="InterPro" id="IPR050204">
    <property type="entry name" value="AraC_XylS_family_regulators"/>
</dbReference>
<dbReference type="PROSITE" id="PS01124">
    <property type="entry name" value="HTH_ARAC_FAMILY_2"/>
    <property type="match status" value="1"/>
</dbReference>
<dbReference type="GO" id="GO:0003700">
    <property type="term" value="F:DNA-binding transcription factor activity"/>
    <property type="evidence" value="ECO:0007669"/>
    <property type="project" value="InterPro"/>
</dbReference>
<dbReference type="Proteomes" id="UP000276254">
    <property type="component" value="Chromosome"/>
</dbReference>
<evidence type="ECO:0000313" key="6">
    <source>
        <dbReference type="Proteomes" id="UP000276254"/>
    </source>
</evidence>
<organism evidence="5 6">
    <name type="scientific">Sphingomonas paeninsulae</name>
    <dbReference type="NCBI Taxonomy" id="2319844"/>
    <lineage>
        <taxon>Bacteria</taxon>
        <taxon>Pseudomonadati</taxon>
        <taxon>Pseudomonadota</taxon>
        <taxon>Alphaproteobacteria</taxon>
        <taxon>Sphingomonadales</taxon>
        <taxon>Sphingomonadaceae</taxon>
        <taxon>Sphingomonas</taxon>
    </lineage>
</organism>
<evidence type="ECO:0000256" key="3">
    <source>
        <dbReference type="ARBA" id="ARBA00023163"/>
    </source>
</evidence>
<dbReference type="KEGG" id="spha:D3Y57_15665"/>
<dbReference type="OrthoDB" id="7470293at2"/>
<dbReference type="SUPFAM" id="SSF46689">
    <property type="entry name" value="Homeodomain-like"/>
    <property type="match status" value="2"/>
</dbReference>
<keyword evidence="6" id="KW-1185">Reference proteome</keyword>
<dbReference type="InterPro" id="IPR009057">
    <property type="entry name" value="Homeodomain-like_sf"/>
</dbReference>
<dbReference type="EMBL" id="CP032829">
    <property type="protein sequence ID" value="AYJ87109.1"/>
    <property type="molecule type" value="Genomic_DNA"/>
</dbReference>
<protein>
    <submittedName>
        <fullName evidence="5">Helix-turn-helix domain-containing protein</fullName>
    </submittedName>
</protein>
<accession>A0A494TCB0</accession>
<keyword evidence="2" id="KW-0238">DNA-binding</keyword>
<proteinExistence type="predicted"/>
<feature type="domain" description="HTH araC/xylS-type" evidence="4">
    <location>
        <begin position="185"/>
        <end position="283"/>
    </location>
</feature>
<dbReference type="GO" id="GO:0043565">
    <property type="term" value="F:sequence-specific DNA binding"/>
    <property type="evidence" value="ECO:0007669"/>
    <property type="project" value="InterPro"/>
</dbReference>
<name>A0A494TCB0_SPHPE</name>
<reference evidence="5 6" key="1">
    <citation type="submission" date="2018-09" db="EMBL/GenBank/DDBJ databases">
        <title>Sphingomonas peninsula sp. nov., isolated from fildes peninsula, Antarctic soil.</title>
        <authorList>
            <person name="Yingchao G."/>
        </authorList>
    </citation>
    <scope>NUCLEOTIDE SEQUENCE [LARGE SCALE GENOMIC DNA]</scope>
    <source>
        <strain evidence="5 6">YZ-8</strain>
    </source>
</reference>
<dbReference type="RefSeq" id="WP_121154076.1">
    <property type="nucleotide sequence ID" value="NZ_CP032829.1"/>
</dbReference>
<dbReference type="PANTHER" id="PTHR46796:SF7">
    <property type="entry name" value="ARAC FAMILY TRANSCRIPTIONAL REGULATOR"/>
    <property type="match status" value="1"/>
</dbReference>
<gene>
    <name evidence="5" type="ORF">D3Y57_15665</name>
</gene>
<evidence type="ECO:0000256" key="2">
    <source>
        <dbReference type="ARBA" id="ARBA00023125"/>
    </source>
</evidence>
<dbReference type="InterPro" id="IPR018060">
    <property type="entry name" value="HTH_AraC"/>
</dbReference>
<dbReference type="SMART" id="SM00342">
    <property type="entry name" value="HTH_ARAC"/>
    <property type="match status" value="1"/>
</dbReference>
<evidence type="ECO:0000259" key="4">
    <source>
        <dbReference type="PROSITE" id="PS01124"/>
    </source>
</evidence>
<dbReference type="AlphaFoldDB" id="A0A494TCB0"/>
<keyword evidence="1" id="KW-0805">Transcription regulation</keyword>
<dbReference type="PRINTS" id="PR00032">
    <property type="entry name" value="HTHARAC"/>
</dbReference>
<evidence type="ECO:0000313" key="5">
    <source>
        <dbReference type="EMBL" id="AYJ87109.1"/>
    </source>
</evidence>
<dbReference type="Pfam" id="PF12833">
    <property type="entry name" value="HTH_18"/>
    <property type="match status" value="1"/>
</dbReference>
<evidence type="ECO:0000256" key="1">
    <source>
        <dbReference type="ARBA" id="ARBA00023015"/>
    </source>
</evidence>
<dbReference type="PANTHER" id="PTHR46796">
    <property type="entry name" value="HTH-TYPE TRANSCRIPTIONAL ACTIVATOR RHAS-RELATED"/>
    <property type="match status" value="1"/>
</dbReference>
<keyword evidence="3" id="KW-0804">Transcription</keyword>
<dbReference type="InterPro" id="IPR020449">
    <property type="entry name" value="Tscrpt_reg_AraC-type_HTH"/>
</dbReference>
<dbReference type="Gene3D" id="1.10.10.60">
    <property type="entry name" value="Homeodomain-like"/>
    <property type="match status" value="2"/>
</dbReference>